<dbReference type="KEGG" id="mthe:MSTHC_0045"/>
<evidence type="ECO:0000259" key="1">
    <source>
        <dbReference type="SMART" id="SM00382"/>
    </source>
</evidence>
<dbReference type="EMBL" id="CP009502">
    <property type="protein sequence ID" value="AKB14363.1"/>
    <property type="molecule type" value="Genomic_DNA"/>
</dbReference>
<dbReference type="HOGENOM" id="CLU_041527_0_0_2"/>
<dbReference type="PATRIC" id="fig|1434121.4.peg.61"/>
<protein>
    <recommendedName>
        <fullName evidence="1">AAA+ ATPase domain-containing protein</fullName>
    </recommendedName>
</protein>
<accession>A0A0E3NB00</accession>
<dbReference type="SUPFAM" id="SSF52540">
    <property type="entry name" value="P-loop containing nucleoside triphosphate hydrolases"/>
    <property type="match status" value="1"/>
</dbReference>
<feature type="domain" description="AAA+ ATPase" evidence="1">
    <location>
        <begin position="85"/>
        <end position="208"/>
    </location>
</feature>
<dbReference type="PANTHER" id="PTHR33295">
    <property type="entry name" value="ATPASE"/>
    <property type="match status" value="1"/>
</dbReference>
<reference evidence="2 3" key="1">
    <citation type="submission" date="2014-07" db="EMBL/GenBank/DDBJ databases">
        <title>Methanogenic archaea and the global carbon cycle.</title>
        <authorList>
            <person name="Henriksen J.R."/>
            <person name="Luke J."/>
            <person name="Reinhart S."/>
            <person name="Benedict M.N."/>
            <person name="Youngblut N.D."/>
            <person name="Metcalf M.E."/>
            <person name="Whitaker R.J."/>
            <person name="Metcalf W.W."/>
        </authorList>
    </citation>
    <scope>NUCLEOTIDE SEQUENCE [LARGE SCALE GENOMIC DNA]</scope>
    <source>
        <strain evidence="2 3">CHTI-55</strain>
    </source>
</reference>
<dbReference type="SMART" id="SM00382">
    <property type="entry name" value="AAA"/>
    <property type="match status" value="1"/>
</dbReference>
<sequence length="477" mass="54730">MEILGSRGCKTLPAFVNFPSLYARGYYWAKTFIHARKIIYFHFKNYSGNMQELELLPLILSHQTFFQNSPELVPRGISPRCTVESSEIKLISGPSHAGKTSFLSQVAGSVDGAKLYIDFEDSRMQQIGPEGLQAIEKTAAELCKRETEDSTARVFYFLDEIHNLPEWENWVDRLHTQGAGVFLTSSKLKSINEFSSRFEGRGKVLRLFPFSFKEFLRIKGKGIPEPGFLTPSRCDELLCMFLQYFENGGFPDVVKNGDISFCRNYFEEGLQQGAVAGYDIQKLRELAIFLISNMASEYSLDTLKKVSEIENEEIINSYLDYLEDIFLVYRVPKINVIQEDVGIEETPCKVYIGDTGFFKAVYPDYPDSLGLRFENLVFLELLRREKQVFYFQNRKECDFIIKEKDSQEVSDAIQISVCFGSPAVREREIQGLTEALEEYGLEEGLILTMDDEEIVKVESKSGKKIILVKPVWKWMLE</sequence>
<dbReference type="Proteomes" id="UP000056925">
    <property type="component" value="Chromosome"/>
</dbReference>
<dbReference type="Pfam" id="PF13173">
    <property type="entry name" value="AAA_14"/>
    <property type="match status" value="1"/>
</dbReference>
<proteinExistence type="predicted"/>
<evidence type="ECO:0000313" key="2">
    <source>
        <dbReference type="EMBL" id="AKB14363.1"/>
    </source>
</evidence>
<dbReference type="PANTHER" id="PTHR33295:SF8">
    <property type="entry name" value="AAA+ ATPASE DOMAIN-CONTAINING PROTEIN"/>
    <property type="match status" value="1"/>
</dbReference>
<dbReference type="InterPro" id="IPR041682">
    <property type="entry name" value="AAA_14"/>
</dbReference>
<dbReference type="AlphaFoldDB" id="A0A0E3NB00"/>
<dbReference type="InterPro" id="IPR027417">
    <property type="entry name" value="P-loop_NTPase"/>
</dbReference>
<dbReference type="InterPro" id="IPR003593">
    <property type="entry name" value="AAA+_ATPase"/>
</dbReference>
<name>A0A0E3NB00_METTE</name>
<organism evidence="2 3">
    <name type="scientific">Methanosarcina thermophila CHTI-55</name>
    <dbReference type="NCBI Taxonomy" id="1434121"/>
    <lineage>
        <taxon>Archaea</taxon>
        <taxon>Methanobacteriati</taxon>
        <taxon>Methanobacteriota</taxon>
        <taxon>Stenosarchaea group</taxon>
        <taxon>Methanomicrobia</taxon>
        <taxon>Methanosarcinales</taxon>
        <taxon>Methanosarcinaceae</taxon>
        <taxon>Methanosarcina</taxon>
    </lineage>
</organism>
<gene>
    <name evidence="2" type="ORF">MSTHC_0045</name>
</gene>
<dbReference type="Pfam" id="PF13635">
    <property type="entry name" value="DUF4143"/>
    <property type="match status" value="1"/>
</dbReference>
<dbReference type="InterPro" id="IPR025420">
    <property type="entry name" value="DUF4143"/>
</dbReference>
<evidence type="ECO:0000313" key="3">
    <source>
        <dbReference type="Proteomes" id="UP000056925"/>
    </source>
</evidence>